<keyword evidence="2" id="KW-1185">Reference proteome</keyword>
<accession>A0A914YKQ9</accession>
<name>A0A914YKQ9_9BILA</name>
<organism evidence="2 3">
    <name type="scientific">Panagrolaimus superbus</name>
    <dbReference type="NCBI Taxonomy" id="310955"/>
    <lineage>
        <taxon>Eukaryota</taxon>
        <taxon>Metazoa</taxon>
        <taxon>Ecdysozoa</taxon>
        <taxon>Nematoda</taxon>
        <taxon>Chromadorea</taxon>
        <taxon>Rhabditida</taxon>
        <taxon>Tylenchina</taxon>
        <taxon>Panagrolaimomorpha</taxon>
        <taxon>Panagrolaimoidea</taxon>
        <taxon>Panagrolaimidae</taxon>
        <taxon>Panagrolaimus</taxon>
    </lineage>
</organism>
<proteinExistence type="predicted"/>
<evidence type="ECO:0000313" key="3">
    <source>
        <dbReference type="WBParaSite" id="PSU_v2.g1993.t1"/>
    </source>
</evidence>
<feature type="domain" description="HNF-p1" evidence="1">
    <location>
        <begin position="84"/>
        <end position="111"/>
    </location>
</feature>
<reference evidence="3" key="1">
    <citation type="submission" date="2022-11" db="UniProtKB">
        <authorList>
            <consortium name="WormBaseParasite"/>
        </authorList>
    </citation>
    <scope>IDENTIFICATION</scope>
</reference>
<sequence length="111" mass="11279">MNVSLSNLSGSSCILPSPIGTLSSGTIAESSIQPQSSIPTSPISTGTMTTGSLLQQLSNASFVNPAMAAAAAAAASVNHLLPLPSPLFTVEQLELIRRLRMTGISADAVLE</sequence>
<evidence type="ECO:0000313" key="2">
    <source>
        <dbReference type="Proteomes" id="UP000887577"/>
    </source>
</evidence>
<dbReference type="Proteomes" id="UP000887577">
    <property type="component" value="Unplaced"/>
</dbReference>
<dbReference type="WBParaSite" id="PSU_v2.g1993.t1">
    <property type="protein sequence ID" value="PSU_v2.g1993.t1"/>
    <property type="gene ID" value="PSU_v2.g1993"/>
</dbReference>
<dbReference type="PROSITE" id="PS51937">
    <property type="entry name" value="HNF_P1"/>
    <property type="match status" value="1"/>
</dbReference>
<protein>
    <submittedName>
        <fullName evidence="3">HNF-p1 domain-containing protein</fullName>
    </submittedName>
</protein>
<dbReference type="InterPro" id="IPR044866">
    <property type="entry name" value="HNF_P1"/>
</dbReference>
<evidence type="ECO:0000259" key="1">
    <source>
        <dbReference type="PROSITE" id="PS51937"/>
    </source>
</evidence>
<dbReference type="AlphaFoldDB" id="A0A914YKQ9"/>